<dbReference type="RefSeq" id="WP_190956663.1">
    <property type="nucleotide sequence ID" value="NZ_JACJTU010000018.1"/>
</dbReference>
<evidence type="ECO:0008006" key="4">
    <source>
        <dbReference type="Google" id="ProtNLM"/>
    </source>
</evidence>
<accession>A0ABR8KCI6</accession>
<comment type="caution">
    <text evidence="2">The sequence shown here is derived from an EMBL/GenBank/DDBJ whole genome shotgun (WGS) entry which is preliminary data.</text>
</comment>
<reference evidence="2 3" key="1">
    <citation type="journal article" date="2020" name="ISME J.">
        <title>Comparative genomics reveals insights into cyanobacterial evolution and habitat adaptation.</title>
        <authorList>
            <person name="Chen M.Y."/>
            <person name="Teng W.K."/>
            <person name="Zhao L."/>
            <person name="Hu C.X."/>
            <person name="Zhou Y.K."/>
            <person name="Han B.P."/>
            <person name="Song L.R."/>
            <person name="Shu W.S."/>
        </authorList>
    </citation>
    <scope>NUCLEOTIDE SEQUENCE [LARGE SCALE GENOMIC DNA]</scope>
    <source>
        <strain evidence="2 3">FACHB-159</strain>
    </source>
</reference>
<evidence type="ECO:0000313" key="2">
    <source>
        <dbReference type="EMBL" id="MBD2736005.1"/>
    </source>
</evidence>
<dbReference type="Proteomes" id="UP000637383">
    <property type="component" value="Unassembled WGS sequence"/>
</dbReference>
<dbReference type="EMBL" id="JACJTU010000018">
    <property type="protein sequence ID" value="MBD2736005.1"/>
    <property type="molecule type" value="Genomic_DNA"/>
</dbReference>
<name>A0ABR8KCI6_9NOSO</name>
<sequence length="66" mass="7214">MSNQISTLDLLVELTTEEQQLLSGGQQDPSQPPIKDGNGDGNDGTGQNNRINRINRLSIPFQFSKS</sequence>
<evidence type="ECO:0000256" key="1">
    <source>
        <dbReference type="SAM" id="MobiDB-lite"/>
    </source>
</evidence>
<evidence type="ECO:0000313" key="3">
    <source>
        <dbReference type="Proteomes" id="UP000637383"/>
    </source>
</evidence>
<gene>
    <name evidence="2" type="ORF">H6H03_19265</name>
</gene>
<proteinExistence type="predicted"/>
<keyword evidence="3" id="KW-1185">Reference proteome</keyword>
<feature type="region of interest" description="Disordered" evidence="1">
    <location>
        <begin position="18"/>
        <end position="66"/>
    </location>
</feature>
<organism evidence="2 3">
    <name type="scientific">Nostoc paludosum FACHB-159</name>
    <dbReference type="NCBI Taxonomy" id="2692908"/>
    <lineage>
        <taxon>Bacteria</taxon>
        <taxon>Bacillati</taxon>
        <taxon>Cyanobacteriota</taxon>
        <taxon>Cyanophyceae</taxon>
        <taxon>Nostocales</taxon>
        <taxon>Nostocaceae</taxon>
        <taxon>Nostoc</taxon>
    </lineage>
</organism>
<feature type="compositionally biased region" description="Low complexity" evidence="1">
    <location>
        <begin position="45"/>
        <end position="56"/>
    </location>
</feature>
<protein>
    <recommendedName>
        <fullName evidence="4">Bacteriocin</fullName>
    </recommendedName>
</protein>